<gene>
    <name evidence="2" type="ORF">LOD99_5801</name>
</gene>
<dbReference type="PROSITE" id="PS50297">
    <property type="entry name" value="ANK_REP_REGION"/>
    <property type="match status" value="1"/>
</dbReference>
<dbReference type="SUPFAM" id="SSF48403">
    <property type="entry name" value="Ankyrin repeat"/>
    <property type="match status" value="1"/>
</dbReference>
<dbReference type="AlphaFoldDB" id="A0AAV7JQ75"/>
<keyword evidence="3" id="KW-1185">Reference proteome</keyword>
<dbReference type="Pfam" id="PF00023">
    <property type="entry name" value="Ank"/>
    <property type="match status" value="1"/>
</dbReference>
<dbReference type="SMART" id="SM00248">
    <property type="entry name" value="ANK"/>
    <property type="match status" value="5"/>
</dbReference>
<accession>A0AAV7JQ75</accession>
<feature type="repeat" description="ANK" evidence="1">
    <location>
        <begin position="582"/>
        <end position="614"/>
    </location>
</feature>
<reference evidence="2 3" key="1">
    <citation type="journal article" date="2023" name="BMC Biol.">
        <title>The compact genome of the sponge Oopsacas minuta (Hexactinellida) is lacking key metazoan core genes.</title>
        <authorList>
            <person name="Santini S."/>
            <person name="Schenkelaars Q."/>
            <person name="Jourda C."/>
            <person name="Duchesne M."/>
            <person name="Belahbib H."/>
            <person name="Rocher C."/>
            <person name="Selva M."/>
            <person name="Riesgo A."/>
            <person name="Vervoort M."/>
            <person name="Leys S.P."/>
            <person name="Kodjabachian L."/>
            <person name="Le Bivic A."/>
            <person name="Borchiellini C."/>
            <person name="Claverie J.M."/>
            <person name="Renard E."/>
        </authorList>
    </citation>
    <scope>NUCLEOTIDE SEQUENCE [LARGE SCALE GENOMIC DNA]</scope>
    <source>
        <strain evidence="2">SPO-2</strain>
    </source>
</reference>
<sequence length="684" mass="78825">MCEEFNFLSHTERRHLLAGIKAQVWEIIPYIEDSDKLFSILSPLSPTEARLLLVYGAGPPSPHSWTTFKQSPWLELLHSLWDGQDKRVDRLIELYDFPPDSPGLSNSCTHLVSPAIALSRSLEVEALDFLLDKYCISIDLHSSKFVISTPLIETVKDCDVMIVHQIMLNLIKRGANVNSVTRELKQSCLHIILTRSRVSKDLFRLLLENGADINLPDAKGNTPLHYIVEKNIYKLFPIITEFVLSGKIELLLLRNNNNFTPLMYAVYESDVKSSLFLLEHCELSVATVRQNRYLYIISSEKKYIYRKKMRRTLLCCIKHGLGTGSIDHGYLKDEFCDAEKLSDIDPLTETAVRLLINSYFYRDVSVGMPNPVLDMEMRRTCKRVCNRKYRKYNLGVANLTPIHQLTACCLQLFMDPYPGLNKCSILSEYFVHKMDISRELYALIKVSSQFVDQTVFDTMHPIVSEYFEVNILNLINHPLSLVCNAWEELITVSITYLWLCYEHVALFAETKEILYEYIFRIIHKFHTFAGRKHSLISSIIIALSSPKLDLCVNLKGIVKITPIILVDFLMEFGASLNTRGCDGTTPLHLASVYKNQELVQYLLERNADPSALDYLQDSCVSYFAVFDIEYSLPRISTLKILSRDTVLRNKLNYKQFYMENLSEKNFTNILEFINLSRPYMELIN</sequence>
<name>A0AAV7JQ75_9METZ</name>
<proteinExistence type="predicted"/>
<evidence type="ECO:0000313" key="3">
    <source>
        <dbReference type="Proteomes" id="UP001165289"/>
    </source>
</evidence>
<dbReference type="Gene3D" id="1.25.40.20">
    <property type="entry name" value="Ankyrin repeat-containing domain"/>
    <property type="match status" value="2"/>
</dbReference>
<keyword evidence="1" id="KW-0040">ANK repeat</keyword>
<comment type="caution">
    <text evidence="2">The sequence shown here is derived from an EMBL/GenBank/DDBJ whole genome shotgun (WGS) entry which is preliminary data.</text>
</comment>
<dbReference type="PANTHER" id="PTHR24118">
    <property type="entry name" value="POTE ANKYRIN DOMAIN"/>
    <property type="match status" value="1"/>
</dbReference>
<dbReference type="InterPro" id="IPR002110">
    <property type="entry name" value="Ankyrin_rpt"/>
</dbReference>
<dbReference type="PANTHER" id="PTHR24118:SF99">
    <property type="entry name" value="POTE ANKYRIN DOMAIN FAMILY MEMBER 3C-RELATED"/>
    <property type="match status" value="1"/>
</dbReference>
<feature type="repeat" description="ANK" evidence="1">
    <location>
        <begin position="184"/>
        <end position="218"/>
    </location>
</feature>
<dbReference type="PROSITE" id="PS50088">
    <property type="entry name" value="ANK_REPEAT"/>
    <property type="match status" value="2"/>
</dbReference>
<dbReference type="EMBL" id="JAKMXF010000309">
    <property type="protein sequence ID" value="KAI6650962.1"/>
    <property type="molecule type" value="Genomic_DNA"/>
</dbReference>
<evidence type="ECO:0000313" key="2">
    <source>
        <dbReference type="EMBL" id="KAI6650962.1"/>
    </source>
</evidence>
<protein>
    <submittedName>
        <fullName evidence="2">Uncharacterized protein</fullName>
    </submittedName>
</protein>
<dbReference type="InterPro" id="IPR036770">
    <property type="entry name" value="Ankyrin_rpt-contain_sf"/>
</dbReference>
<evidence type="ECO:0000256" key="1">
    <source>
        <dbReference type="PROSITE-ProRule" id="PRU00023"/>
    </source>
</evidence>
<dbReference type="Proteomes" id="UP001165289">
    <property type="component" value="Unassembled WGS sequence"/>
</dbReference>
<organism evidence="2 3">
    <name type="scientific">Oopsacas minuta</name>
    <dbReference type="NCBI Taxonomy" id="111878"/>
    <lineage>
        <taxon>Eukaryota</taxon>
        <taxon>Metazoa</taxon>
        <taxon>Porifera</taxon>
        <taxon>Hexactinellida</taxon>
        <taxon>Hexasterophora</taxon>
        <taxon>Lyssacinosida</taxon>
        <taxon>Leucopsacidae</taxon>
        <taxon>Oopsacas</taxon>
    </lineage>
</organism>
<dbReference type="Pfam" id="PF12796">
    <property type="entry name" value="Ank_2"/>
    <property type="match status" value="1"/>
</dbReference>